<feature type="domain" description="CUB" evidence="17">
    <location>
        <begin position="375"/>
        <end position="492"/>
    </location>
</feature>
<feature type="binding site" evidence="15">
    <location>
        <position position="224"/>
    </location>
    <ligand>
        <name>Zn(2+)</name>
        <dbReference type="ChEBI" id="CHEBI:29105"/>
        <note>catalytic</note>
    </ligand>
</feature>
<evidence type="ECO:0000313" key="19">
    <source>
        <dbReference type="EMBL" id="KAK0395020.1"/>
    </source>
</evidence>
<dbReference type="PROSITE" id="PS01180">
    <property type="entry name" value="CUB"/>
    <property type="match status" value="1"/>
</dbReference>
<keyword evidence="8 15" id="KW-0378">Hydrolase</keyword>
<accession>A0AA39GWV1</accession>
<dbReference type="GO" id="GO:0004222">
    <property type="term" value="F:metalloendopeptidase activity"/>
    <property type="evidence" value="ECO:0007669"/>
    <property type="project" value="UniProtKB-UniRule"/>
</dbReference>
<dbReference type="InterPro" id="IPR000859">
    <property type="entry name" value="CUB_dom"/>
</dbReference>
<evidence type="ECO:0000256" key="5">
    <source>
        <dbReference type="ARBA" id="ARBA00022670"/>
    </source>
</evidence>
<dbReference type="Proteomes" id="UP001175271">
    <property type="component" value="Unassembled WGS sequence"/>
</dbReference>
<dbReference type="EMBL" id="JAUCMV010000005">
    <property type="protein sequence ID" value="KAK0395020.1"/>
    <property type="molecule type" value="Genomic_DNA"/>
</dbReference>
<dbReference type="GO" id="GO:0006508">
    <property type="term" value="P:proteolysis"/>
    <property type="evidence" value="ECO:0007669"/>
    <property type="project" value="UniProtKB-KW"/>
</dbReference>
<protein>
    <recommendedName>
        <fullName evidence="13">Zinc metalloproteinase</fullName>
    </recommendedName>
</protein>
<dbReference type="SMART" id="SM00235">
    <property type="entry name" value="ZnMc"/>
    <property type="match status" value="1"/>
</dbReference>
<dbReference type="InterPro" id="IPR017050">
    <property type="entry name" value="Metallopeptidase_nem"/>
</dbReference>
<keyword evidence="5 15" id="KW-0645">Protease</keyword>
<comment type="cofactor">
    <cofactor evidence="15 16">
        <name>Zn(2+)</name>
        <dbReference type="ChEBI" id="CHEBI:29105"/>
    </cofactor>
    <text evidence="15 16">Binds 1 zinc ion per subunit.</text>
</comment>
<evidence type="ECO:0000259" key="18">
    <source>
        <dbReference type="PROSITE" id="PS51864"/>
    </source>
</evidence>
<evidence type="ECO:0000256" key="3">
    <source>
        <dbReference type="ARBA" id="ARBA00022525"/>
    </source>
</evidence>
<dbReference type="FunFam" id="3.40.390.10:FF:000048">
    <property type="entry name" value="Zinc metalloproteinase"/>
    <property type="match status" value="1"/>
</dbReference>
<dbReference type="SUPFAM" id="SSF55486">
    <property type="entry name" value="Metalloproteases ('zincins'), catalytic domain"/>
    <property type="match status" value="1"/>
</dbReference>
<dbReference type="InterPro" id="IPR006026">
    <property type="entry name" value="Peptidase_Metallo"/>
</dbReference>
<dbReference type="CDD" id="cd04280">
    <property type="entry name" value="ZnMc_astacin_like"/>
    <property type="match status" value="1"/>
</dbReference>
<keyword evidence="9 15" id="KW-0862">Zinc</keyword>
<evidence type="ECO:0000313" key="20">
    <source>
        <dbReference type="Proteomes" id="UP001175271"/>
    </source>
</evidence>
<name>A0AA39GWV1_9BILA</name>
<evidence type="ECO:0000256" key="4">
    <source>
        <dbReference type="ARBA" id="ARBA00022536"/>
    </source>
</evidence>
<evidence type="ECO:0000256" key="14">
    <source>
        <dbReference type="PROSITE-ProRule" id="PRU00059"/>
    </source>
</evidence>
<keyword evidence="11" id="KW-1015">Disulfide bond</keyword>
<dbReference type="InterPro" id="IPR035914">
    <property type="entry name" value="Sperma_CUB_dom_sf"/>
</dbReference>
<feature type="binding site" evidence="15">
    <location>
        <position position="220"/>
    </location>
    <ligand>
        <name>Zn(2+)</name>
        <dbReference type="ChEBI" id="CHEBI:29105"/>
        <note>catalytic</note>
    </ligand>
</feature>
<evidence type="ECO:0000256" key="1">
    <source>
        <dbReference type="ARBA" id="ARBA00002657"/>
    </source>
</evidence>
<evidence type="ECO:0000256" key="8">
    <source>
        <dbReference type="ARBA" id="ARBA00022801"/>
    </source>
</evidence>
<feature type="binding site" evidence="15">
    <location>
        <position position="230"/>
    </location>
    <ligand>
        <name>Zn(2+)</name>
        <dbReference type="ChEBI" id="CHEBI:29105"/>
        <note>catalytic</note>
    </ligand>
</feature>
<feature type="domain" description="Peptidase M12A" evidence="18">
    <location>
        <begin position="122"/>
        <end position="325"/>
    </location>
</feature>
<dbReference type="InterPro" id="IPR024079">
    <property type="entry name" value="MetalloPept_cat_dom_sf"/>
</dbReference>
<evidence type="ECO:0000256" key="7">
    <source>
        <dbReference type="ARBA" id="ARBA00022729"/>
    </source>
</evidence>
<keyword evidence="20" id="KW-1185">Reference proteome</keyword>
<dbReference type="InterPro" id="IPR034035">
    <property type="entry name" value="Astacin-like_dom"/>
</dbReference>
<evidence type="ECO:0000256" key="12">
    <source>
        <dbReference type="ARBA" id="ARBA00023180"/>
    </source>
</evidence>
<dbReference type="PROSITE" id="PS51864">
    <property type="entry name" value="ASTACIN"/>
    <property type="match status" value="1"/>
</dbReference>
<evidence type="ECO:0000256" key="2">
    <source>
        <dbReference type="ARBA" id="ARBA00004613"/>
    </source>
</evidence>
<gene>
    <name evidence="19" type="ORF">QR680_001069</name>
</gene>
<feature type="chain" id="PRO_5041485166" description="Zinc metalloproteinase" evidence="13 16">
    <location>
        <begin position="19"/>
        <end position="498"/>
    </location>
</feature>
<evidence type="ECO:0000256" key="10">
    <source>
        <dbReference type="ARBA" id="ARBA00023049"/>
    </source>
</evidence>
<dbReference type="PANTHER" id="PTHR10127:SF780">
    <property type="entry name" value="METALLOENDOPEPTIDASE"/>
    <property type="match status" value="1"/>
</dbReference>
<comment type="function">
    <text evidence="1">Metalloprotease.</text>
</comment>
<evidence type="ECO:0000256" key="15">
    <source>
        <dbReference type="PROSITE-ProRule" id="PRU01211"/>
    </source>
</evidence>
<dbReference type="PANTHER" id="PTHR10127">
    <property type="entry name" value="DISCOIDIN, CUB, EGF, LAMININ , AND ZINC METALLOPROTEASE DOMAIN CONTAINING"/>
    <property type="match status" value="1"/>
</dbReference>
<sequence>MHTAGLLSVLLAVAVSHALQIDTIARNFLTIGNNQTLGEVEYIREKLDHFREVESDQLTYENPRKMNDAPLGSMVDVSDQHILKDTPNLGEINKNLKQYLYQGDIALTANQITELLSRPKRQAYKDSHFPRFRWQRDNEGTIPYYFDSSIDERVKGLIRQALNYWEERTCLRFEENGIQRPTIRFFRGDGCWSYIGKISFWSQQDISIGQSCEHFGTIAHEIGHALGFFHAQSRHDRDEYVSFKPENVERGSIGQFNKETSSTNDNYGMPYDYGSVMHYSDESFAKDAHNPVLVARNKLHQQTMGSRVAPSFVDVLLMNTHYQCLERCANRSNKCQNGGYLSPKNCNECICPWGFEGPLCGERGTGYNGTSKVDCGKTVQATDDWKPLQGMVGSKSKAPRDFHDSCHWHIKASKGRTVQISVVFVGPVCSSGCFYGNAEFKMNADFGSTGYRMCCAHHKRGDMVLTSETDLAVVSLYSRYYYEEFKIFYRQTNTTEQS</sequence>
<dbReference type="GO" id="GO:0008270">
    <property type="term" value="F:zinc ion binding"/>
    <property type="evidence" value="ECO:0007669"/>
    <property type="project" value="UniProtKB-UniRule"/>
</dbReference>
<reference evidence="19" key="1">
    <citation type="submission" date="2023-06" db="EMBL/GenBank/DDBJ databases">
        <title>Genomic analysis of the entomopathogenic nematode Steinernema hermaphroditum.</title>
        <authorList>
            <person name="Schwarz E.M."/>
            <person name="Heppert J.K."/>
            <person name="Baniya A."/>
            <person name="Schwartz H.T."/>
            <person name="Tan C.-H."/>
            <person name="Antoshechkin I."/>
            <person name="Sternberg P.W."/>
            <person name="Goodrich-Blair H."/>
            <person name="Dillman A.R."/>
        </authorList>
    </citation>
    <scope>NUCLEOTIDE SEQUENCE</scope>
    <source>
        <strain evidence="19">PS9179</strain>
        <tissue evidence="19">Whole animal</tissue>
    </source>
</reference>
<proteinExistence type="predicted"/>
<dbReference type="Gene3D" id="3.40.390.10">
    <property type="entry name" value="Collagenase (Catalytic Domain)"/>
    <property type="match status" value="1"/>
</dbReference>
<dbReference type="InterPro" id="IPR001506">
    <property type="entry name" value="Peptidase_M12A"/>
</dbReference>
<evidence type="ECO:0000256" key="16">
    <source>
        <dbReference type="RuleBase" id="RU361183"/>
    </source>
</evidence>
<evidence type="ECO:0000259" key="17">
    <source>
        <dbReference type="PROSITE" id="PS01180"/>
    </source>
</evidence>
<comment type="caution">
    <text evidence="19">The sequence shown here is derived from an EMBL/GenBank/DDBJ whole genome shotgun (WGS) entry which is preliminary data.</text>
</comment>
<feature type="signal peptide" evidence="13 16">
    <location>
        <begin position="1"/>
        <end position="18"/>
    </location>
</feature>
<evidence type="ECO:0000256" key="11">
    <source>
        <dbReference type="ARBA" id="ARBA00023157"/>
    </source>
</evidence>
<keyword evidence="4" id="KW-0245">EGF-like domain</keyword>
<keyword evidence="12" id="KW-0325">Glycoprotein</keyword>
<organism evidence="19 20">
    <name type="scientific">Steinernema hermaphroditum</name>
    <dbReference type="NCBI Taxonomy" id="289476"/>
    <lineage>
        <taxon>Eukaryota</taxon>
        <taxon>Metazoa</taxon>
        <taxon>Ecdysozoa</taxon>
        <taxon>Nematoda</taxon>
        <taxon>Chromadorea</taxon>
        <taxon>Rhabditida</taxon>
        <taxon>Tylenchina</taxon>
        <taxon>Panagrolaimomorpha</taxon>
        <taxon>Strongyloidoidea</taxon>
        <taxon>Steinernematidae</taxon>
        <taxon>Steinernema</taxon>
    </lineage>
</organism>
<comment type="subcellular location">
    <subcellularLocation>
        <location evidence="2 13">Secreted</location>
    </subcellularLocation>
</comment>
<dbReference type="Pfam" id="PF01400">
    <property type="entry name" value="Astacin"/>
    <property type="match status" value="1"/>
</dbReference>
<comment type="caution">
    <text evidence="14">Lacks conserved residue(s) required for the propagation of feature annotation.</text>
</comment>
<dbReference type="GO" id="GO:0018996">
    <property type="term" value="P:molting cycle, collagen and cuticulin-based cuticle"/>
    <property type="evidence" value="ECO:0007669"/>
    <property type="project" value="InterPro"/>
</dbReference>
<evidence type="ECO:0000256" key="6">
    <source>
        <dbReference type="ARBA" id="ARBA00022723"/>
    </source>
</evidence>
<evidence type="ECO:0000256" key="9">
    <source>
        <dbReference type="ARBA" id="ARBA00022833"/>
    </source>
</evidence>
<keyword evidence="3 13" id="KW-0964">Secreted</keyword>
<dbReference type="AlphaFoldDB" id="A0AA39GWV1"/>
<feature type="active site" evidence="15">
    <location>
        <position position="221"/>
    </location>
</feature>
<dbReference type="GO" id="GO:0005576">
    <property type="term" value="C:extracellular region"/>
    <property type="evidence" value="ECO:0007669"/>
    <property type="project" value="UniProtKB-SubCell"/>
</dbReference>
<keyword evidence="6 15" id="KW-0479">Metal-binding</keyword>
<dbReference type="PRINTS" id="PR00480">
    <property type="entry name" value="ASTACIN"/>
</dbReference>
<keyword evidence="10 15" id="KW-0482">Metalloprotease</keyword>
<evidence type="ECO:0000256" key="13">
    <source>
        <dbReference type="PIRNR" id="PIRNR036365"/>
    </source>
</evidence>
<keyword evidence="7 13" id="KW-0732">Signal</keyword>
<dbReference type="SUPFAM" id="SSF49854">
    <property type="entry name" value="Spermadhesin, CUB domain"/>
    <property type="match status" value="1"/>
</dbReference>
<dbReference type="PIRSF" id="PIRSF036365">
    <property type="entry name" value="Astacin_nematoda"/>
    <property type="match status" value="1"/>
</dbReference>